<evidence type="ECO:0000313" key="3">
    <source>
        <dbReference type="Proteomes" id="UP000075420"/>
    </source>
</evidence>
<proteinExistence type="predicted"/>
<organism evidence="2 3">
    <name type="scientific">Sorangium cellulosum</name>
    <name type="common">Polyangium cellulosum</name>
    <dbReference type="NCBI Taxonomy" id="56"/>
    <lineage>
        <taxon>Bacteria</taxon>
        <taxon>Pseudomonadati</taxon>
        <taxon>Myxococcota</taxon>
        <taxon>Polyangia</taxon>
        <taxon>Polyangiales</taxon>
        <taxon>Polyangiaceae</taxon>
        <taxon>Sorangium</taxon>
    </lineage>
</organism>
<gene>
    <name evidence="2" type="ORF">BE08_10190</name>
</gene>
<evidence type="ECO:0000256" key="1">
    <source>
        <dbReference type="SAM" id="MobiDB-lite"/>
    </source>
</evidence>
<name>A0A150PQE4_SORCE</name>
<reference evidence="2 3" key="1">
    <citation type="submission" date="2014-02" db="EMBL/GenBank/DDBJ databases">
        <title>The small core and large imbalanced accessory genome model reveals a collaborative survival strategy of Sorangium cellulosum strains in nature.</title>
        <authorList>
            <person name="Han K."/>
            <person name="Peng R."/>
            <person name="Blom J."/>
            <person name="Li Y.-Z."/>
        </authorList>
    </citation>
    <scope>NUCLEOTIDE SEQUENCE [LARGE SCALE GENOMIC DNA]</scope>
    <source>
        <strain evidence="2 3">So0157-25</strain>
    </source>
</reference>
<dbReference type="AlphaFoldDB" id="A0A150PQE4"/>
<protein>
    <submittedName>
        <fullName evidence="2">Uncharacterized protein</fullName>
    </submittedName>
</protein>
<dbReference type="Proteomes" id="UP000075420">
    <property type="component" value="Unassembled WGS sequence"/>
</dbReference>
<sequence>MVLRLRSAASVYAAPMRWSTPGMRSSVRRSAGKNGNADRNSPSAMKIAPRRTIWRASSPSVAPRARRPDREMCRVTPMMKRKQGNIVSASVQPSQ</sequence>
<accession>A0A150PQE4</accession>
<dbReference type="EMBL" id="JELY01000826">
    <property type="protein sequence ID" value="KYF57977.1"/>
    <property type="molecule type" value="Genomic_DNA"/>
</dbReference>
<feature type="region of interest" description="Disordered" evidence="1">
    <location>
        <begin position="18"/>
        <end position="47"/>
    </location>
</feature>
<evidence type="ECO:0000313" key="2">
    <source>
        <dbReference type="EMBL" id="KYF57977.1"/>
    </source>
</evidence>
<comment type="caution">
    <text evidence="2">The sequence shown here is derived from an EMBL/GenBank/DDBJ whole genome shotgun (WGS) entry which is preliminary data.</text>
</comment>